<evidence type="ECO:0000256" key="1">
    <source>
        <dbReference type="SAM" id="Phobius"/>
    </source>
</evidence>
<feature type="transmembrane region" description="Helical" evidence="1">
    <location>
        <begin position="31"/>
        <end position="49"/>
    </location>
</feature>
<dbReference type="EMBL" id="JBEPMA010000008">
    <property type="protein sequence ID" value="MET3617747.1"/>
    <property type="molecule type" value="Genomic_DNA"/>
</dbReference>
<organism evidence="2 3">
    <name type="scientific">Peptoniphilus olsenii</name>
    <dbReference type="NCBI Taxonomy" id="411570"/>
    <lineage>
        <taxon>Bacteria</taxon>
        <taxon>Bacillati</taxon>
        <taxon>Bacillota</taxon>
        <taxon>Tissierellia</taxon>
        <taxon>Tissierellales</taxon>
        <taxon>Peptoniphilaceae</taxon>
        <taxon>Peptoniphilus</taxon>
    </lineage>
</organism>
<dbReference type="Pfam" id="PF04020">
    <property type="entry name" value="Phage_holin_4_2"/>
    <property type="match status" value="1"/>
</dbReference>
<sequence>MVILSLIIKIVVSAIAILITSALSIGVTVNGFGTAAVTAIVIGLLDWAIEKFTGVDASPTGRGIKGFVVAAIILFAAGQLVNGFDVTILGAVIGAAILGIVDAIIPGKRI</sequence>
<feature type="transmembrane region" description="Helical" evidence="1">
    <location>
        <begin position="61"/>
        <end position="80"/>
    </location>
</feature>
<keyword evidence="1" id="KW-0812">Transmembrane</keyword>
<feature type="transmembrane region" description="Helical" evidence="1">
    <location>
        <begin position="7"/>
        <end position="25"/>
    </location>
</feature>
<keyword evidence="3" id="KW-1185">Reference proteome</keyword>
<comment type="caution">
    <text evidence="2">The sequence shown here is derived from an EMBL/GenBank/DDBJ whole genome shotgun (WGS) entry which is preliminary data.</text>
</comment>
<feature type="transmembrane region" description="Helical" evidence="1">
    <location>
        <begin position="86"/>
        <end position="105"/>
    </location>
</feature>
<keyword evidence="1" id="KW-0472">Membrane</keyword>
<reference evidence="2 3" key="1">
    <citation type="submission" date="2024-06" db="EMBL/GenBank/DDBJ databases">
        <title>Genomic Encyclopedia of Type Strains, Phase IV (KMG-IV): sequencing the most valuable type-strain genomes for metagenomic binning, comparative biology and taxonomic classification.</title>
        <authorList>
            <person name="Goeker M."/>
        </authorList>
    </citation>
    <scope>NUCLEOTIDE SEQUENCE [LARGE SCALE GENOMIC DNA]</scope>
    <source>
        <strain evidence="2 3">DSM 21460</strain>
    </source>
</reference>
<dbReference type="PANTHER" id="PTHR37309:SF1">
    <property type="entry name" value="SLR0284 PROTEIN"/>
    <property type="match status" value="1"/>
</dbReference>
<dbReference type="PANTHER" id="PTHR37309">
    <property type="entry name" value="SLR0284 PROTEIN"/>
    <property type="match status" value="1"/>
</dbReference>
<evidence type="ECO:0000313" key="2">
    <source>
        <dbReference type="EMBL" id="MET3617747.1"/>
    </source>
</evidence>
<protein>
    <submittedName>
        <fullName evidence="2">Uncharacterized membrane protein YvlD (DUF360 family)</fullName>
    </submittedName>
</protein>
<accession>A0ABV2JAD6</accession>
<dbReference type="Proteomes" id="UP001549162">
    <property type="component" value="Unassembled WGS sequence"/>
</dbReference>
<dbReference type="InterPro" id="IPR007165">
    <property type="entry name" value="Phage_holin_4_2"/>
</dbReference>
<gene>
    <name evidence="2" type="ORF">ABID14_001381</name>
</gene>
<evidence type="ECO:0000313" key="3">
    <source>
        <dbReference type="Proteomes" id="UP001549162"/>
    </source>
</evidence>
<name>A0ABV2JAD6_9FIRM</name>
<proteinExistence type="predicted"/>
<keyword evidence="1" id="KW-1133">Transmembrane helix</keyword>